<dbReference type="RefSeq" id="WP_067150150.1">
    <property type="nucleotide sequence ID" value="NZ_CP014864.1"/>
</dbReference>
<feature type="region of interest" description="Disordered" evidence="1">
    <location>
        <begin position="352"/>
        <end position="371"/>
    </location>
</feature>
<organism evidence="2 3">
    <name type="scientific">Microbulbifer thermotolerans</name>
    <dbReference type="NCBI Taxonomy" id="252514"/>
    <lineage>
        <taxon>Bacteria</taxon>
        <taxon>Pseudomonadati</taxon>
        <taxon>Pseudomonadota</taxon>
        <taxon>Gammaproteobacteria</taxon>
        <taxon>Cellvibrionales</taxon>
        <taxon>Microbulbiferaceae</taxon>
        <taxon>Microbulbifer</taxon>
    </lineage>
</organism>
<dbReference type="GeneID" id="76606565"/>
<sequence length="371" mass="42569">MFFGSEQNPKGPGWRRLRKVEKDLSGTRVHFLAPPMRLPLRGRPDDLLETQPDSFDLDASDIYIPYAPWDPDNPEKDIPGDPKTYSATIWFSGWNFTGRPILDRDSIGDLVLKLTVLEARNLPINASLFQRGDLKDLAQSFFINEQDLGSYHRGHSEGNDPHDLTDFLGLNREQWPDYLGPINSQWLERNGSEWLYFEVQPLWDGSDEFYWMSPIGHQRCLLALFMVKRRIHNAGNPYRRAMRSPLTNYRQLMENIMETITVELSEAAREEQRTVHNPEGEYPLLHCTEQLVKEAKHTLYMWSDKGYREKGKDPRGDHRAPKEAVAAFIDERIQPRPLPGNLAIGPAYLKNSEINTAPDSSGQGPLSIEGQ</sequence>
<dbReference type="EMBL" id="CP014864">
    <property type="protein sequence ID" value="AMX01295.1"/>
    <property type="molecule type" value="Genomic_DNA"/>
</dbReference>
<accession>A0A143HHU9</accession>
<protein>
    <submittedName>
        <fullName evidence="2">Uncharacterized protein</fullName>
    </submittedName>
</protein>
<proteinExistence type="predicted"/>
<evidence type="ECO:0000313" key="2">
    <source>
        <dbReference type="EMBL" id="AMX01295.1"/>
    </source>
</evidence>
<dbReference type="AlphaFoldDB" id="A0A143HHU9"/>
<dbReference type="OrthoDB" id="5726354at2"/>
<evidence type="ECO:0000313" key="3">
    <source>
        <dbReference type="Proteomes" id="UP000076077"/>
    </source>
</evidence>
<reference evidence="3" key="1">
    <citation type="submission" date="2016-03" db="EMBL/GenBank/DDBJ databases">
        <authorList>
            <person name="Lee Y.-S."/>
            <person name="Choi Y.-L."/>
        </authorList>
    </citation>
    <scope>NUCLEOTIDE SEQUENCE [LARGE SCALE GENOMIC DNA]</scope>
    <source>
        <strain evidence="3">DAU221</strain>
    </source>
</reference>
<dbReference type="STRING" id="252514.A3224_00710"/>
<dbReference type="KEGG" id="mthd:A3224_00710"/>
<dbReference type="Proteomes" id="UP000076077">
    <property type="component" value="Chromosome"/>
</dbReference>
<evidence type="ECO:0000256" key="1">
    <source>
        <dbReference type="SAM" id="MobiDB-lite"/>
    </source>
</evidence>
<name>A0A143HHU9_MICTH</name>
<gene>
    <name evidence="2" type="ORF">A3224_00710</name>
</gene>
<keyword evidence="3" id="KW-1185">Reference proteome</keyword>